<evidence type="ECO:0000259" key="1">
    <source>
        <dbReference type="PROSITE" id="PS50994"/>
    </source>
</evidence>
<dbReference type="PROSITE" id="PS50994">
    <property type="entry name" value="INTEGRASE"/>
    <property type="match status" value="1"/>
</dbReference>
<accession>A0A2I0WJE1</accession>
<dbReference type="InterPro" id="IPR012337">
    <property type="entry name" value="RNaseH-like_sf"/>
</dbReference>
<dbReference type="Gene3D" id="3.30.420.10">
    <property type="entry name" value="Ribonuclease H-like superfamily/Ribonuclease H"/>
    <property type="match status" value="1"/>
</dbReference>
<organism evidence="2 3">
    <name type="scientific">Dendrobium catenatum</name>
    <dbReference type="NCBI Taxonomy" id="906689"/>
    <lineage>
        <taxon>Eukaryota</taxon>
        <taxon>Viridiplantae</taxon>
        <taxon>Streptophyta</taxon>
        <taxon>Embryophyta</taxon>
        <taxon>Tracheophyta</taxon>
        <taxon>Spermatophyta</taxon>
        <taxon>Magnoliopsida</taxon>
        <taxon>Liliopsida</taxon>
        <taxon>Asparagales</taxon>
        <taxon>Orchidaceae</taxon>
        <taxon>Epidendroideae</taxon>
        <taxon>Malaxideae</taxon>
        <taxon>Dendrobiinae</taxon>
        <taxon>Dendrobium</taxon>
    </lineage>
</organism>
<keyword evidence="3" id="KW-1185">Reference proteome</keyword>
<dbReference type="Proteomes" id="UP000233837">
    <property type="component" value="Unassembled WGS sequence"/>
</dbReference>
<dbReference type="PANTHER" id="PTHR42648:SF26">
    <property type="entry name" value="INTEGRASE CATALYTIC DOMAIN-CONTAINING PROTEIN"/>
    <property type="match status" value="1"/>
</dbReference>
<dbReference type="STRING" id="906689.A0A2I0WJE1"/>
<reference evidence="2 3" key="1">
    <citation type="journal article" date="2016" name="Sci. Rep.">
        <title>The Dendrobium catenatum Lindl. genome sequence provides insights into polysaccharide synthase, floral development and adaptive evolution.</title>
        <authorList>
            <person name="Zhang G.Q."/>
            <person name="Xu Q."/>
            <person name="Bian C."/>
            <person name="Tsai W.C."/>
            <person name="Yeh C.M."/>
            <person name="Liu K.W."/>
            <person name="Yoshida K."/>
            <person name="Zhang L.S."/>
            <person name="Chang S.B."/>
            <person name="Chen F."/>
            <person name="Shi Y."/>
            <person name="Su Y.Y."/>
            <person name="Zhang Y.Q."/>
            <person name="Chen L.J."/>
            <person name="Yin Y."/>
            <person name="Lin M."/>
            <person name="Huang H."/>
            <person name="Deng H."/>
            <person name="Wang Z.W."/>
            <person name="Zhu S.L."/>
            <person name="Zhao X."/>
            <person name="Deng C."/>
            <person name="Niu S.C."/>
            <person name="Huang J."/>
            <person name="Wang M."/>
            <person name="Liu G.H."/>
            <person name="Yang H.J."/>
            <person name="Xiao X.J."/>
            <person name="Hsiao Y.Y."/>
            <person name="Wu W.L."/>
            <person name="Chen Y.Y."/>
            <person name="Mitsuda N."/>
            <person name="Ohme-Takagi M."/>
            <person name="Luo Y.B."/>
            <person name="Van de Peer Y."/>
            <person name="Liu Z.J."/>
        </authorList>
    </citation>
    <scope>NUCLEOTIDE SEQUENCE [LARGE SCALE GENOMIC DNA]</scope>
    <source>
        <tissue evidence="2">The whole plant</tissue>
    </source>
</reference>
<dbReference type="InterPro" id="IPR001584">
    <property type="entry name" value="Integrase_cat-core"/>
</dbReference>
<evidence type="ECO:0000313" key="2">
    <source>
        <dbReference type="EMBL" id="PKU75779.1"/>
    </source>
</evidence>
<feature type="domain" description="Integrase catalytic" evidence="1">
    <location>
        <begin position="23"/>
        <end position="189"/>
    </location>
</feature>
<name>A0A2I0WJE1_9ASPA</name>
<dbReference type="PANTHER" id="PTHR42648">
    <property type="entry name" value="TRANSPOSASE, PUTATIVE-RELATED"/>
    <property type="match status" value="1"/>
</dbReference>
<dbReference type="AlphaFoldDB" id="A0A2I0WJE1"/>
<proteinExistence type="predicted"/>
<dbReference type="InterPro" id="IPR039537">
    <property type="entry name" value="Retrotran_Ty1/copia-like"/>
</dbReference>
<reference evidence="2 3" key="2">
    <citation type="journal article" date="2017" name="Nature">
        <title>The Apostasia genome and the evolution of orchids.</title>
        <authorList>
            <person name="Zhang G.Q."/>
            <person name="Liu K.W."/>
            <person name="Li Z."/>
            <person name="Lohaus R."/>
            <person name="Hsiao Y.Y."/>
            <person name="Niu S.C."/>
            <person name="Wang J.Y."/>
            <person name="Lin Y.C."/>
            <person name="Xu Q."/>
            <person name="Chen L.J."/>
            <person name="Yoshida K."/>
            <person name="Fujiwara S."/>
            <person name="Wang Z.W."/>
            <person name="Zhang Y.Q."/>
            <person name="Mitsuda N."/>
            <person name="Wang M."/>
            <person name="Liu G.H."/>
            <person name="Pecoraro L."/>
            <person name="Huang H.X."/>
            <person name="Xiao X.J."/>
            <person name="Lin M."/>
            <person name="Wu X.Y."/>
            <person name="Wu W.L."/>
            <person name="Chen Y.Y."/>
            <person name="Chang S.B."/>
            <person name="Sakamoto S."/>
            <person name="Ohme-Takagi M."/>
            <person name="Yagi M."/>
            <person name="Zeng S.J."/>
            <person name="Shen C.Y."/>
            <person name="Yeh C.M."/>
            <person name="Luo Y.B."/>
            <person name="Tsai W.C."/>
            <person name="Van de Peer Y."/>
            <person name="Liu Z.J."/>
        </authorList>
    </citation>
    <scope>NUCLEOTIDE SEQUENCE [LARGE SCALE GENOMIC DNA]</scope>
    <source>
        <tissue evidence="2">The whole plant</tissue>
    </source>
</reference>
<dbReference type="GO" id="GO:0003676">
    <property type="term" value="F:nucleic acid binding"/>
    <property type="evidence" value="ECO:0007669"/>
    <property type="project" value="InterPro"/>
</dbReference>
<dbReference type="GO" id="GO:0015074">
    <property type="term" value="P:DNA integration"/>
    <property type="evidence" value="ECO:0007669"/>
    <property type="project" value="InterPro"/>
</dbReference>
<dbReference type="SUPFAM" id="SSF53098">
    <property type="entry name" value="Ribonuclease H-like"/>
    <property type="match status" value="1"/>
</dbReference>
<gene>
    <name evidence="2" type="ORF">MA16_Dca019735</name>
</gene>
<dbReference type="Pfam" id="PF00665">
    <property type="entry name" value="rve"/>
    <property type="match status" value="1"/>
</dbReference>
<protein>
    <submittedName>
        <fullName evidence="2">Retrovirus-related Pol polyprotein from transposon TNT 1-94</fullName>
    </submittedName>
</protein>
<sequence length="222" mass="25247">MNPCHVCNKAKHHKSVFELSRNRANSVLDLIHSDVWGPAPTTSNTGMLYYVLFIDNYSRFSWIFPLRHKSEVFAVFVTFKTYIENLTSAKIKCLRTDGGGEFVNNSFISFLKQHGIVHQISCPYTPEQNGVAERKHRHIIKTTRSLLLTASVPYKHWPEAALTATYLINRMPSPNTHNISPFELLYHKAPDSNNTFIALSIIISSLNSFSFTRTPTSPIVLH</sequence>
<dbReference type="InterPro" id="IPR036397">
    <property type="entry name" value="RNaseH_sf"/>
</dbReference>
<evidence type="ECO:0000313" key="3">
    <source>
        <dbReference type="Proteomes" id="UP000233837"/>
    </source>
</evidence>
<dbReference type="EMBL" id="KZ502575">
    <property type="protein sequence ID" value="PKU75779.1"/>
    <property type="molecule type" value="Genomic_DNA"/>
</dbReference>